<gene>
    <name evidence="7" type="ORF">SAMN05428998_10636</name>
</gene>
<sequence length="421" mass="45272">MVANGTALVGFALPAHPGYCGGMMAEPNRKTAERPLPEALDIDMDYLRRVMLRLLEHHSPTGYTDQVVHVVVEELNALGIEHELTRRGAIRASLQGSRRAPDRAIVAHLDTIGAMVCGLKPNGRLAVTPIGTWSARFAEGADVTVLTEEGARSGTILPLKSSGHAFDTEVDSQPVSWDNVELRLDELVHDREGLEAMGVAIGDFVGVHSNPTITDSGFVKGRHLDDKAGVAVLLAACKAVVETGARLPVDCHPLFTISEEVGVGASGVLHQDVAELVAIDTAPQAPGQASIETSVTISMKDSSGPFDWHLNRLLLGLARENAIDHVRDVFRFYRCDAAAALEAGNDIRVSLVCFGTDATHGYERTHLSSLEGLAKLLTAYMQSYPAVERDTQQLGPPKGFPSQPEEEADFHAFQKAERAAE</sequence>
<keyword evidence="8" id="KW-1185">Reference proteome</keyword>
<dbReference type="CDD" id="cd05657">
    <property type="entry name" value="M42_glucanase_like"/>
    <property type="match status" value="1"/>
</dbReference>
<protein>
    <submittedName>
        <fullName evidence="7">Hydrolase, peptidase M42 family</fullName>
    </submittedName>
</protein>
<dbReference type="Pfam" id="PF05343">
    <property type="entry name" value="Peptidase_M42"/>
    <property type="match status" value="1"/>
</dbReference>
<evidence type="ECO:0000256" key="4">
    <source>
        <dbReference type="ARBA" id="ARBA00022723"/>
    </source>
</evidence>
<feature type="region of interest" description="Disordered" evidence="6">
    <location>
        <begin position="388"/>
        <end position="421"/>
    </location>
</feature>
<evidence type="ECO:0000256" key="6">
    <source>
        <dbReference type="SAM" id="MobiDB-lite"/>
    </source>
</evidence>
<keyword evidence="2" id="KW-0031">Aminopeptidase</keyword>
<name>A0A1Y6BKN6_9PROT</name>
<dbReference type="InterPro" id="IPR051464">
    <property type="entry name" value="Peptidase_M42_aminopept"/>
</dbReference>
<dbReference type="AlphaFoldDB" id="A0A1Y6BKN6"/>
<dbReference type="GO" id="GO:0046872">
    <property type="term" value="F:metal ion binding"/>
    <property type="evidence" value="ECO:0007669"/>
    <property type="project" value="UniProtKB-KW"/>
</dbReference>
<comment type="similarity">
    <text evidence="1">Belongs to the peptidase M42 family.</text>
</comment>
<organism evidence="7 8">
    <name type="scientific">Tistlia consotensis USBA 355</name>
    <dbReference type="NCBI Taxonomy" id="560819"/>
    <lineage>
        <taxon>Bacteria</taxon>
        <taxon>Pseudomonadati</taxon>
        <taxon>Pseudomonadota</taxon>
        <taxon>Alphaproteobacteria</taxon>
        <taxon>Rhodospirillales</taxon>
        <taxon>Rhodovibrionaceae</taxon>
        <taxon>Tistlia</taxon>
    </lineage>
</organism>
<reference evidence="7 8" key="1">
    <citation type="submission" date="2017-04" db="EMBL/GenBank/DDBJ databases">
        <authorList>
            <person name="Afonso C.L."/>
            <person name="Miller P.J."/>
            <person name="Scott M.A."/>
            <person name="Spackman E."/>
            <person name="Goraichik I."/>
            <person name="Dimitrov K.M."/>
            <person name="Suarez D.L."/>
            <person name="Swayne D.E."/>
        </authorList>
    </citation>
    <scope>NUCLEOTIDE SEQUENCE [LARGE SCALE GENOMIC DNA]</scope>
    <source>
        <strain evidence="7 8">USBA 355</strain>
    </source>
</reference>
<dbReference type="EMBL" id="FWZX01000006">
    <property type="protein sequence ID" value="SMF16260.1"/>
    <property type="molecule type" value="Genomic_DNA"/>
</dbReference>
<accession>A0A1Y6BKN6</accession>
<dbReference type="PANTHER" id="PTHR32481:SF7">
    <property type="entry name" value="AMINOPEPTIDASE YHFE-RELATED"/>
    <property type="match status" value="1"/>
</dbReference>
<dbReference type="Gene3D" id="2.40.30.40">
    <property type="entry name" value="Peptidase M42, domain 2"/>
    <property type="match status" value="1"/>
</dbReference>
<dbReference type="GO" id="GO:0006508">
    <property type="term" value="P:proteolysis"/>
    <property type="evidence" value="ECO:0007669"/>
    <property type="project" value="UniProtKB-KW"/>
</dbReference>
<dbReference type="NCBIfam" id="TIGR03106">
    <property type="entry name" value="trio_M42_hydro"/>
    <property type="match status" value="1"/>
</dbReference>
<dbReference type="InterPro" id="IPR017537">
    <property type="entry name" value="Peptidase_M42_hydrolase"/>
</dbReference>
<evidence type="ECO:0000313" key="8">
    <source>
        <dbReference type="Proteomes" id="UP000192917"/>
    </source>
</evidence>
<keyword evidence="4" id="KW-0479">Metal-binding</keyword>
<dbReference type="PANTHER" id="PTHR32481">
    <property type="entry name" value="AMINOPEPTIDASE"/>
    <property type="match status" value="1"/>
</dbReference>
<dbReference type="InterPro" id="IPR023367">
    <property type="entry name" value="Peptidase_M42_dom2"/>
</dbReference>
<keyword evidence="3" id="KW-0645">Protease</keyword>
<dbReference type="STRING" id="560819.SAMN05428998_10636"/>
<dbReference type="Proteomes" id="UP000192917">
    <property type="component" value="Unassembled WGS sequence"/>
</dbReference>
<dbReference type="SUPFAM" id="SSF101821">
    <property type="entry name" value="Aminopeptidase/glucanase lid domain"/>
    <property type="match status" value="1"/>
</dbReference>
<dbReference type="Gene3D" id="3.40.630.10">
    <property type="entry name" value="Zn peptidases"/>
    <property type="match status" value="1"/>
</dbReference>
<proteinExistence type="inferred from homology"/>
<dbReference type="InterPro" id="IPR008007">
    <property type="entry name" value="Peptidase_M42"/>
</dbReference>
<dbReference type="GO" id="GO:0004177">
    <property type="term" value="F:aminopeptidase activity"/>
    <property type="evidence" value="ECO:0007669"/>
    <property type="project" value="UniProtKB-KW"/>
</dbReference>
<keyword evidence="5 7" id="KW-0378">Hydrolase</keyword>
<feature type="compositionally biased region" description="Basic and acidic residues" evidence="6">
    <location>
        <begin position="409"/>
        <end position="421"/>
    </location>
</feature>
<dbReference type="SUPFAM" id="SSF53187">
    <property type="entry name" value="Zn-dependent exopeptidases"/>
    <property type="match status" value="1"/>
</dbReference>
<evidence type="ECO:0000256" key="3">
    <source>
        <dbReference type="ARBA" id="ARBA00022670"/>
    </source>
</evidence>
<evidence type="ECO:0000256" key="5">
    <source>
        <dbReference type="ARBA" id="ARBA00022801"/>
    </source>
</evidence>
<evidence type="ECO:0000256" key="2">
    <source>
        <dbReference type="ARBA" id="ARBA00022438"/>
    </source>
</evidence>
<evidence type="ECO:0000313" key="7">
    <source>
        <dbReference type="EMBL" id="SMF16260.1"/>
    </source>
</evidence>
<evidence type="ECO:0000256" key="1">
    <source>
        <dbReference type="ARBA" id="ARBA00006272"/>
    </source>
</evidence>